<sequence length="94" mass="10049">MVLQANGMWPGDRDEAGSGGFRGQTTAAAQPSVAAGCAHETQSAESMSNWPQVGQMYGITGVSSVWRAGTVMARSPTLYPTRDPVQTWSPRCFR</sequence>
<dbReference type="STRING" id="1502745.SAMN02799620_03052"/>
<evidence type="ECO:0000256" key="1">
    <source>
        <dbReference type="SAM" id="MobiDB-lite"/>
    </source>
</evidence>
<dbReference type="Proteomes" id="UP000199707">
    <property type="component" value="Unassembled WGS sequence"/>
</dbReference>
<evidence type="ECO:0000313" key="2">
    <source>
        <dbReference type="EMBL" id="SCX21664.1"/>
    </source>
</evidence>
<organism evidence="2 3">
    <name type="scientific">Mycolicibacterium fluoranthenivorans</name>
    <dbReference type="NCBI Taxonomy" id="258505"/>
    <lineage>
        <taxon>Bacteria</taxon>
        <taxon>Bacillati</taxon>
        <taxon>Actinomycetota</taxon>
        <taxon>Actinomycetes</taxon>
        <taxon>Mycobacteriales</taxon>
        <taxon>Mycobacteriaceae</taxon>
        <taxon>Mycolicibacterium</taxon>
    </lineage>
</organism>
<dbReference type="AlphaFoldDB" id="A0A1G4WF20"/>
<gene>
    <name evidence="2" type="ORF">SAMN02799620_03052</name>
</gene>
<evidence type="ECO:0000313" key="3">
    <source>
        <dbReference type="Proteomes" id="UP000199707"/>
    </source>
</evidence>
<dbReference type="EMBL" id="FMUB01000006">
    <property type="protein sequence ID" value="SCX21664.1"/>
    <property type="molecule type" value="Genomic_DNA"/>
</dbReference>
<name>A0A1G4WF20_9MYCO</name>
<proteinExistence type="predicted"/>
<accession>A0A1G4WF20</accession>
<protein>
    <submittedName>
        <fullName evidence="2">Uncharacterized protein</fullName>
    </submittedName>
</protein>
<reference evidence="3" key="1">
    <citation type="submission" date="2016-10" db="EMBL/GenBank/DDBJ databases">
        <authorList>
            <person name="Varghese N."/>
            <person name="Submissions S."/>
        </authorList>
    </citation>
    <scope>NUCLEOTIDE SEQUENCE [LARGE SCALE GENOMIC DNA]</scope>
    <source>
        <strain evidence="3">UNC267MFSha1.1M11</strain>
    </source>
</reference>
<feature type="region of interest" description="Disordered" evidence="1">
    <location>
        <begin position="1"/>
        <end position="40"/>
    </location>
</feature>